<evidence type="ECO:0000313" key="3">
    <source>
        <dbReference type="Proteomes" id="UP000094527"/>
    </source>
</evidence>
<accession>A0A1D2N170</accession>
<sequence length="95" mass="10796">MHLTVDSFLVLLVVAVVNLTPGTAATSFAELNDGMTFHPSKNCPDHDTNGYPCWADRNRRDNRCICMEISNMLVKGYNRRWDFRHLGNKCYCCGP</sequence>
<proteinExistence type="predicted"/>
<keyword evidence="3" id="KW-1185">Reference proteome</keyword>
<feature type="signal peptide" evidence="1">
    <location>
        <begin position="1"/>
        <end position="24"/>
    </location>
</feature>
<evidence type="ECO:0000256" key="1">
    <source>
        <dbReference type="SAM" id="SignalP"/>
    </source>
</evidence>
<reference evidence="2 3" key="1">
    <citation type="journal article" date="2016" name="Genome Biol. Evol.">
        <title>Gene Family Evolution Reflects Adaptation to Soil Environmental Stressors in the Genome of the Collembolan Orchesella cincta.</title>
        <authorList>
            <person name="Faddeeva-Vakhrusheva A."/>
            <person name="Derks M.F."/>
            <person name="Anvar S.Y."/>
            <person name="Agamennone V."/>
            <person name="Suring W."/>
            <person name="Smit S."/>
            <person name="van Straalen N.M."/>
            <person name="Roelofs D."/>
        </authorList>
    </citation>
    <scope>NUCLEOTIDE SEQUENCE [LARGE SCALE GENOMIC DNA]</scope>
    <source>
        <tissue evidence="2">Mixed pool</tissue>
    </source>
</reference>
<dbReference type="AlphaFoldDB" id="A0A1D2N170"/>
<comment type="caution">
    <text evidence="2">The sequence shown here is derived from an EMBL/GenBank/DDBJ whole genome shotgun (WGS) entry which is preliminary data.</text>
</comment>
<name>A0A1D2N170_ORCCI</name>
<dbReference type="EMBL" id="LJIJ01000303">
    <property type="protein sequence ID" value="ODM99047.1"/>
    <property type="molecule type" value="Genomic_DNA"/>
</dbReference>
<protein>
    <submittedName>
        <fullName evidence="2">Uncharacterized protein</fullName>
    </submittedName>
</protein>
<feature type="chain" id="PRO_5008904874" evidence="1">
    <location>
        <begin position="25"/>
        <end position="95"/>
    </location>
</feature>
<organism evidence="2 3">
    <name type="scientific">Orchesella cincta</name>
    <name type="common">Springtail</name>
    <name type="synonym">Podura cincta</name>
    <dbReference type="NCBI Taxonomy" id="48709"/>
    <lineage>
        <taxon>Eukaryota</taxon>
        <taxon>Metazoa</taxon>
        <taxon>Ecdysozoa</taxon>
        <taxon>Arthropoda</taxon>
        <taxon>Hexapoda</taxon>
        <taxon>Collembola</taxon>
        <taxon>Entomobryomorpha</taxon>
        <taxon>Entomobryoidea</taxon>
        <taxon>Orchesellidae</taxon>
        <taxon>Orchesellinae</taxon>
        <taxon>Orchesella</taxon>
    </lineage>
</organism>
<gene>
    <name evidence="2" type="ORF">Ocin01_07646</name>
</gene>
<evidence type="ECO:0000313" key="2">
    <source>
        <dbReference type="EMBL" id="ODM99047.1"/>
    </source>
</evidence>
<keyword evidence="1" id="KW-0732">Signal</keyword>
<dbReference type="Proteomes" id="UP000094527">
    <property type="component" value="Unassembled WGS sequence"/>
</dbReference>